<dbReference type="EMBL" id="KB740281">
    <property type="protein sequence ID" value="ENN80966.1"/>
    <property type="molecule type" value="Genomic_DNA"/>
</dbReference>
<feature type="compositionally biased region" description="Basic residues" evidence="1">
    <location>
        <begin position="121"/>
        <end position="135"/>
    </location>
</feature>
<name>N6UJX8_DENPD</name>
<evidence type="ECO:0000313" key="2">
    <source>
        <dbReference type="EMBL" id="ENN80966.1"/>
    </source>
</evidence>
<dbReference type="HOGENOM" id="CLU_1817753_0_0_1"/>
<sequence length="142" mass="16143">MAPEALDILWPEIKPSVEEQIKKYINTILENATIVNFAKRLFNVWGNIRGGCEKVRGTGVQTGGHLRDPLRRQLPRQPSRRARARESGPGPCPPARRKVIKLTLCPQESTRETLDEQPNHGRPRRKKTNMIRKSRPPLPPSS</sequence>
<feature type="non-terminal residue" evidence="2">
    <location>
        <position position="1"/>
    </location>
</feature>
<organism evidence="2">
    <name type="scientific">Dendroctonus ponderosae</name>
    <name type="common">Mountain pine beetle</name>
    <dbReference type="NCBI Taxonomy" id="77166"/>
    <lineage>
        <taxon>Eukaryota</taxon>
        <taxon>Metazoa</taxon>
        <taxon>Ecdysozoa</taxon>
        <taxon>Arthropoda</taxon>
        <taxon>Hexapoda</taxon>
        <taxon>Insecta</taxon>
        <taxon>Pterygota</taxon>
        <taxon>Neoptera</taxon>
        <taxon>Endopterygota</taxon>
        <taxon>Coleoptera</taxon>
        <taxon>Polyphaga</taxon>
        <taxon>Cucujiformia</taxon>
        <taxon>Curculionidae</taxon>
        <taxon>Scolytinae</taxon>
        <taxon>Dendroctonus</taxon>
    </lineage>
</organism>
<accession>N6UJX8</accession>
<feature type="region of interest" description="Disordered" evidence="1">
    <location>
        <begin position="54"/>
        <end position="142"/>
    </location>
</feature>
<proteinExistence type="predicted"/>
<evidence type="ECO:0000256" key="1">
    <source>
        <dbReference type="SAM" id="MobiDB-lite"/>
    </source>
</evidence>
<dbReference type="AlphaFoldDB" id="N6UJX8"/>
<protein>
    <submittedName>
        <fullName evidence="2">Uncharacterized protein</fullName>
    </submittedName>
</protein>
<dbReference type="OrthoDB" id="6380971at2759"/>
<gene>
    <name evidence="2" type="ORF">YQE_02621</name>
</gene>
<feature type="compositionally biased region" description="Basic and acidic residues" evidence="1">
    <location>
        <begin position="109"/>
        <end position="119"/>
    </location>
</feature>
<reference evidence="2" key="1">
    <citation type="journal article" date="2013" name="Genome Biol.">
        <title>Draft genome of the mountain pine beetle, Dendroctonus ponderosae Hopkins, a major forest pest.</title>
        <authorList>
            <person name="Keeling C.I."/>
            <person name="Yuen M.M."/>
            <person name="Liao N.Y."/>
            <person name="Docking T.R."/>
            <person name="Chan S.K."/>
            <person name="Taylor G.A."/>
            <person name="Palmquist D.L."/>
            <person name="Jackman S.D."/>
            <person name="Nguyen A."/>
            <person name="Li M."/>
            <person name="Henderson H."/>
            <person name="Janes J.K."/>
            <person name="Zhao Y."/>
            <person name="Pandoh P."/>
            <person name="Moore R."/>
            <person name="Sperling F.A."/>
            <person name="Huber D.P."/>
            <person name="Birol I."/>
            <person name="Jones S.J."/>
            <person name="Bohlmann J."/>
        </authorList>
    </citation>
    <scope>NUCLEOTIDE SEQUENCE</scope>
</reference>